<feature type="non-terminal residue" evidence="2">
    <location>
        <position position="165"/>
    </location>
</feature>
<dbReference type="Gene3D" id="3.30.559.10">
    <property type="entry name" value="Chloramphenicol acetyltransferase-like domain"/>
    <property type="match status" value="1"/>
</dbReference>
<accession>A0A3C1KJW3</accession>
<organism evidence="2 3">
    <name type="scientific">Haliea salexigens</name>
    <dbReference type="NCBI Taxonomy" id="287487"/>
    <lineage>
        <taxon>Bacteria</taxon>
        <taxon>Pseudomonadati</taxon>
        <taxon>Pseudomonadota</taxon>
        <taxon>Gammaproteobacteria</taxon>
        <taxon>Cellvibrionales</taxon>
        <taxon>Halieaceae</taxon>
        <taxon>Haliea</taxon>
    </lineage>
</organism>
<dbReference type="InterPro" id="IPR023213">
    <property type="entry name" value="CAT-like_dom_sf"/>
</dbReference>
<comment type="caution">
    <text evidence="2">The sequence shown here is derived from an EMBL/GenBank/DDBJ whole genome shotgun (WGS) entry which is preliminary data.</text>
</comment>
<dbReference type="STRING" id="1121937.GCA_000423125_01290"/>
<dbReference type="GO" id="GO:0045017">
    <property type="term" value="P:glycerolipid biosynthetic process"/>
    <property type="evidence" value="ECO:0007669"/>
    <property type="project" value="InterPro"/>
</dbReference>
<evidence type="ECO:0000313" key="2">
    <source>
        <dbReference type="EMBL" id="HAN26753.1"/>
    </source>
</evidence>
<gene>
    <name evidence="2" type="ORF">DCP75_03345</name>
</gene>
<dbReference type="EMBL" id="DMND01000055">
    <property type="protein sequence ID" value="HAN26753.1"/>
    <property type="molecule type" value="Genomic_DNA"/>
</dbReference>
<keyword evidence="2" id="KW-0012">Acyltransferase</keyword>
<dbReference type="AlphaFoldDB" id="A0A3C1KJW3"/>
<evidence type="ECO:0000259" key="1">
    <source>
        <dbReference type="Pfam" id="PF03007"/>
    </source>
</evidence>
<feature type="domain" description="O-acyltransferase WSD1-like N-terminal" evidence="1">
    <location>
        <begin position="4"/>
        <end position="160"/>
    </location>
</feature>
<name>A0A3C1KJW3_9GAMM</name>
<evidence type="ECO:0000313" key="3">
    <source>
        <dbReference type="Proteomes" id="UP000259273"/>
    </source>
</evidence>
<keyword evidence="2" id="KW-0808">Transferase</keyword>
<dbReference type="SUPFAM" id="SSF52777">
    <property type="entry name" value="CoA-dependent acyltransferases"/>
    <property type="match status" value="1"/>
</dbReference>
<protein>
    <submittedName>
        <fullName evidence="2">Wax ester/triacylglycerol synthase family O-acyltransferase</fullName>
    </submittedName>
</protein>
<dbReference type="GO" id="GO:0004144">
    <property type="term" value="F:diacylglycerol O-acyltransferase activity"/>
    <property type="evidence" value="ECO:0007669"/>
    <property type="project" value="InterPro"/>
</dbReference>
<sequence>MDRLSAQDAGFLRIETPRCPFHVAALMLLSPPEGASRTFLRQLARDCGRLNEILPAFNRQLSQPEDPSAAAWVEATHYRPENHVLHYALPQPGRMQDLLQLVTRVHERPLDRNRPLWELHIIEGLPGGRFALYCKTHHALVDGIGAMRMIQSLFSTDPAARIDFR</sequence>
<dbReference type="Proteomes" id="UP000259273">
    <property type="component" value="Unassembled WGS sequence"/>
</dbReference>
<reference evidence="2 3" key="1">
    <citation type="journal article" date="2018" name="Nat. Biotechnol.">
        <title>A standardized bacterial taxonomy based on genome phylogeny substantially revises the tree of life.</title>
        <authorList>
            <person name="Parks D.H."/>
            <person name="Chuvochina M."/>
            <person name="Waite D.W."/>
            <person name="Rinke C."/>
            <person name="Skarshewski A."/>
            <person name="Chaumeil P.A."/>
            <person name="Hugenholtz P."/>
        </authorList>
    </citation>
    <scope>NUCLEOTIDE SEQUENCE [LARGE SCALE GENOMIC DNA]</scope>
    <source>
        <strain evidence="2">UBA9158</strain>
    </source>
</reference>
<proteinExistence type="predicted"/>
<dbReference type="Pfam" id="PF03007">
    <property type="entry name" value="WS_DGAT_cat"/>
    <property type="match status" value="1"/>
</dbReference>
<dbReference type="InterPro" id="IPR004255">
    <property type="entry name" value="O-acyltransferase_WSD1_N"/>
</dbReference>